<protein>
    <submittedName>
        <fullName evidence="3">Pilus assembly protein</fullName>
    </submittedName>
</protein>
<evidence type="ECO:0000313" key="3">
    <source>
        <dbReference type="EMBL" id="RKQ33259.1"/>
    </source>
</evidence>
<accession>A0A495A1B6</accession>
<evidence type="ECO:0000313" key="4">
    <source>
        <dbReference type="Proteomes" id="UP000269301"/>
    </source>
</evidence>
<dbReference type="OrthoDB" id="1683505at2"/>
<keyword evidence="1" id="KW-0472">Membrane</keyword>
<name>A0A495A1B6_9BACI</name>
<sequence length="125" mass="13803">MIRNEKGQAIVEFALVVPILLLLLVGIIDIGRLAFTYSSLHFTAQETVRVAGIGKEDLQLDSFARNNLSIGDSAKLQVLVTPQEGARKSGEYVTVTLKYPVEPFLPFADLALPEFLRTDSTIRIE</sequence>
<dbReference type="AlphaFoldDB" id="A0A495A1B6"/>
<feature type="transmembrane region" description="Helical" evidence="1">
    <location>
        <begin position="12"/>
        <end position="35"/>
    </location>
</feature>
<dbReference type="EMBL" id="RBZP01000007">
    <property type="protein sequence ID" value="RKQ33259.1"/>
    <property type="molecule type" value="Genomic_DNA"/>
</dbReference>
<gene>
    <name evidence="3" type="ORF">D8M06_10825</name>
</gene>
<dbReference type="InterPro" id="IPR012495">
    <property type="entry name" value="TadE-like_dom"/>
</dbReference>
<feature type="domain" description="TadE-like" evidence="2">
    <location>
        <begin position="7"/>
        <end position="49"/>
    </location>
</feature>
<organism evidence="3 4">
    <name type="scientific">Oceanobacillus halophilus</name>
    <dbReference type="NCBI Taxonomy" id="930130"/>
    <lineage>
        <taxon>Bacteria</taxon>
        <taxon>Bacillati</taxon>
        <taxon>Bacillota</taxon>
        <taxon>Bacilli</taxon>
        <taxon>Bacillales</taxon>
        <taxon>Bacillaceae</taxon>
        <taxon>Oceanobacillus</taxon>
    </lineage>
</organism>
<dbReference type="RefSeq" id="WP_121204421.1">
    <property type="nucleotide sequence ID" value="NZ_RBZP01000007.1"/>
</dbReference>
<evidence type="ECO:0000259" key="2">
    <source>
        <dbReference type="Pfam" id="PF07811"/>
    </source>
</evidence>
<reference evidence="3 4" key="1">
    <citation type="journal article" date="2016" name="Int. J. Syst. Evol. Microbiol.">
        <title>Oceanobacillus halophilus sp. nov., a novel moderately halophilic bacterium from a hypersaline lake.</title>
        <authorList>
            <person name="Amoozegar M.A."/>
            <person name="Bagheri M."/>
            <person name="Makhdoumi A."/>
            <person name="Nikou M.M."/>
            <person name="Fazeli S.A.S."/>
            <person name="Schumann P."/>
            <person name="Sproer C."/>
            <person name="Sanchez-Porro C."/>
            <person name="Ventosa A."/>
        </authorList>
    </citation>
    <scope>NUCLEOTIDE SEQUENCE [LARGE SCALE GENOMIC DNA]</scope>
    <source>
        <strain evidence="3 4">DSM 23996</strain>
    </source>
</reference>
<keyword evidence="1" id="KW-0812">Transmembrane</keyword>
<keyword evidence="1" id="KW-1133">Transmembrane helix</keyword>
<proteinExistence type="predicted"/>
<dbReference type="Proteomes" id="UP000269301">
    <property type="component" value="Unassembled WGS sequence"/>
</dbReference>
<evidence type="ECO:0000256" key="1">
    <source>
        <dbReference type="SAM" id="Phobius"/>
    </source>
</evidence>
<keyword evidence="4" id="KW-1185">Reference proteome</keyword>
<comment type="caution">
    <text evidence="3">The sequence shown here is derived from an EMBL/GenBank/DDBJ whole genome shotgun (WGS) entry which is preliminary data.</text>
</comment>
<dbReference type="Pfam" id="PF07811">
    <property type="entry name" value="TadE"/>
    <property type="match status" value="1"/>
</dbReference>